<keyword evidence="6 8" id="KW-0472">Membrane</keyword>
<dbReference type="PANTHER" id="PTHR30558:SF15">
    <property type="entry name" value="BIOPOLYMER TRANSPORT PROTEIN EXBD1"/>
    <property type="match status" value="1"/>
</dbReference>
<proteinExistence type="inferred from homology"/>
<dbReference type="AlphaFoldDB" id="A0A9X1XNG5"/>
<evidence type="ECO:0000256" key="6">
    <source>
        <dbReference type="ARBA" id="ARBA00023136"/>
    </source>
</evidence>
<dbReference type="GO" id="GO:0015031">
    <property type="term" value="P:protein transport"/>
    <property type="evidence" value="ECO:0007669"/>
    <property type="project" value="UniProtKB-KW"/>
</dbReference>
<dbReference type="InterPro" id="IPR003400">
    <property type="entry name" value="ExbD"/>
</dbReference>
<feature type="transmembrane region" description="Helical" evidence="8">
    <location>
        <begin position="20"/>
        <end position="39"/>
    </location>
</feature>
<evidence type="ECO:0000256" key="4">
    <source>
        <dbReference type="ARBA" id="ARBA00022692"/>
    </source>
</evidence>
<accession>A0A9X1XNG5</accession>
<comment type="caution">
    <text evidence="9">The sequence shown here is derived from an EMBL/GenBank/DDBJ whole genome shotgun (WGS) entry which is preliminary data.</text>
</comment>
<dbReference type="RefSeq" id="WP_248009261.1">
    <property type="nucleotide sequence ID" value="NZ_JAJHVV010000007.1"/>
</dbReference>
<evidence type="ECO:0000256" key="2">
    <source>
        <dbReference type="ARBA" id="ARBA00005811"/>
    </source>
</evidence>
<dbReference type="Proteomes" id="UP001139559">
    <property type="component" value="Unassembled WGS sequence"/>
</dbReference>
<dbReference type="PANTHER" id="PTHR30558">
    <property type="entry name" value="EXBD MEMBRANE COMPONENT OF PMF-DRIVEN MACROMOLECULE IMPORT SYSTEM"/>
    <property type="match status" value="1"/>
</dbReference>
<keyword evidence="7" id="KW-0653">Protein transport</keyword>
<evidence type="ECO:0000256" key="7">
    <source>
        <dbReference type="RuleBase" id="RU003879"/>
    </source>
</evidence>
<evidence type="ECO:0000313" key="9">
    <source>
        <dbReference type="EMBL" id="MCK6264190.1"/>
    </source>
</evidence>
<evidence type="ECO:0000256" key="1">
    <source>
        <dbReference type="ARBA" id="ARBA00004162"/>
    </source>
</evidence>
<reference evidence="9" key="1">
    <citation type="submission" date="2021-11" db="EMBL/GenBank/DDBJ databases">
        <title>Vibrio ZSDE26 sp. nov. and Vibrio ZSDZ34 sp. nov., isolated from coastal seawater in Qingdao.</title>
        <authorList>
            <person name="Zhang P."/>
        </authorList>
    </citation>
    <scope>NUCLEOTIDE SEQUENCE</scope>
    <source>
        <strain evidence="9">ZSDE26</strain>
    </source>
</reference>
<evidence type="ECO:0000256" key="3">
    <source>
        <dbReference type="ARBA" id="ARBA00022475"/>
    </source>
</evidence>
<keyword evidence="5 8" id="KW-1133">Transmembrane helix</keyword>
<dbReference type="Pfam" id="PF02472">
    <property type="entry name" value="ExbD"/>
    <property type="match status" value="1"/>
</dbReference>
<dbReference type="GO" id="GO:0005886">
    <property type="term" value="C:plasma membrane"/>
    <property type="evidence" value="ECO:0007669"/>
    <property type="project" value="UniProtKB-SubCell"/>
</dbReference>
<evidence type="ECO:0000313" key="10">
    <source>
        <dbReference type="Proteomes" id="UP001139559"/>
    </source>
</evidence>
<name>A0A9X1XNG5_9VIBR</name>
<keyword evidence="4 7" id="KW-0812">Transmembrane</keyword>
<evidence type="ECO:0000256" key="8">
    <source>
        <dbReference type="SAM" id="Phobius"/>
    </source>
</evidence>
<protein>
    <submittedName>
        <fullName evidence="9">Biopolymer transporter ExbD</fullName>
    </submittedName>
</protein>
<keyword evidence="10" id="KW-1185">Reference proteome</keyword>
<keyword evidence="3" id="KW-1003">Cell membrane</keyword>
<dbReference type="GO" id="GO:0022857">
    <property type="term" value="F:transmembrane transporter activity"/>
    <property type="evidence" value="ECO:0007669"/>
    <property type="project" value="InterPro"/>
</dbReference>
<sequence>MITSKQQNHSFASDNKPDLTPLLDIIFIVMVFLLLTANIDIKTMDVDIPATKQESVLTNIDSEVITINLLLDAPHWAIEQATYEDWETFSKALIKVTTMSPKKSVVIGSDKNVPVEKMLQLLAFMQTKSISATSIIMDKEK</sequence>
<comment type="similarity">
    <text evidence="2 7">Belongs to the ExbD/TolR family.</text>
</comment>
<keyword evidence="7" id="KW-0813">Transport</keyword>
<comment type="subcellular location">
    <subcellularLocation>
        <location evidence="1">Cell membrane</location>
        <topology evidence="1">Single-pass membrane protein</topology>
    </subcellularLocation>
    <subcellularLocation>
        <location evidence="7">Cell membrane</location>
        <topology evidence="7">Single-pass type II membrane protein</topology>
    </subcellularLocation>
</comment>
<dbReference type="EMBL" id="JAJHVV010000007">
    <property type="protein sequence ID" value="MCK6264190.1"/>
    <property type="molecule type" value="Genomic_DNA"/>
</dbReference>
<gene>
    <name evidence="9" type="ORF">KP803_12995</name>
</gene>
<organism evidence="9 10">
    <name type="scientific">Vibrio amylolyticus</name>
    <dbReference type="NCBI Taxonomy" id="2847292"/>
    <lineage>
        <taxon>Bacteria</taxon>
        <taxon>Pseudomonadati</taxon>
        <taxon>Pseudomonadota</taxon>
        <taxon>Gammaproteobacteria</taxon>
        <taxon>Vibrionales</taxon>
        <taxon>Vibrionaceae</taxon>
        <taxon>Vibrio</taxon>
    </lineage>
</organism>
<evidence type="ECO:0000256" key="5">
    <source>
        <dbReference type="ARBA" id="ARBA00022989"/>
    </source>
</evidence>